<proteinExistence type="predicted"/>
<accession>A0A1G9ASN7</accession>
<dbReference type="Gene3D" id="3.40.50.300">
    <property type="entry name" value="P-loop containing nucleotide triphosphate hydrolases"/>
    <property type="match status" value="1"/>
</dbReference>
<keyword evidence="1" id="KW-0969">Cilium</keyword>
<protein>
    <submittedName>
        <fullName evidence="1">Flagellar biosynthesis protein FlhG</fullName>
    </submittedName>
</protein>
<dbReference type="OrthoDB" id="5296586at2"/>
<evidence type="ECO:0000313" key="1">
    <source>
        <dbReference type="EMBL" id="SDK30316.1"/>
    </source>
</evidence>
<organism evidence="1 2">
    <name type="scientific">Methylophilus rhizosphaerae</name>
    <dbReference type="NCBI Taxonomy" id="492660"/>
    <lineage>
        <taxon>Bacteria</taxon>
        <taxon>Pseudomonadati</taxon>
        <taxon>Pseudomonadota</taxon>
        <taxon>Betaproteobacteria</taxon>
        <taxon>Nitrosomonadales</taxon>
        <taxon>Methylophilaceae</taxon>
        <taxon>Methylophilus</taxon>
    </lineage>
</organism>
<dbReference type="EMBL" id="FNFX01000002">
    <property type="protein sequence ID" value="SDK30316.1"/>
    <property type="molecule type" value="Genomic_DNA"/>
</dbReference>
<name>A0A1G9ASN7_9PROT</name>
<dbReference type="STRING" id="492660.SAMN05192566_0793"/>
<keyword evidence="1" id="KW-0282">Flagellum</keyword>
<dbReference type="AlphaFoldDB" id="A0A1G9ASN7"/>
<keyword evidence="1" id="KW-0966">Cell projection</keyword>
<dbReference type="InterPro" id="IPR027417">
    <property type="entry name" value="P-loop_NTPase"/>
</dbReference>
<dbReference type="RefSeq" id="WP_091470495.1">
    <property type="nucleotide sequence ID" value="NZ_FNFX01000002.1"/>
</dbReference>
<sequence>MLNYQDQADGLRRLMAKSSARIISVMTASGQPASSWLSQLAASMTSTGQRTLVIQATQQPATAHTLHAVALRKSLLSRAIIRHPQGYDLAALAENNTLTSTLSGDVKTALDGIVNQLAYGYDTVMIEAILDGRDQHLVLPVMAQHAVVIQMERSDEAIKSAYITIKRLCQQDAQQPLSIMVTGATHAQGQQYFMRLNQVCGQFLGISLNFLGAIPQAVTIQKANGVSHRNGGDTSPAAQLALAFKTIAGSLEKQRLATPSLAAV</sequence>
<evidence type="ECO:0000313" key="2">
    <source>
        <dbReference type="Proteomes" id="UP000198629"/>
    </source>
</evidence>
<keyword evidence="2" id="KW-1185">Reference proteome</keyword>
<dbReference type="SUPFAM" id="SSF52540">
    <property type="entry name" value="P-loop containing nucleoside triphosphate hydrolases"/>
    <property type="match status" value="1"/>
</dbReference>
<reference evidence="2" key="1">
    <citation type="submission" date="2016-10" db="EMBL/GenBank/DDBJ databases">
        <authorList>
            <person name="Varghese N."/>
            <person name="Submissions S."/>
        </authorList>
    </citation>
    <scope>NUCLEOTIDE SEQUENCE [LARGE SCALE GENOMIC DNA]</scope>
    <source>
        <strain evidence="2">CBMB127</strain>
    </source>
</reference>
<dbReference type="Proteomes" id="UP000198629">
    <property type="component" value="Unassembled WGS sequence"/>
</dbReference>
<gene>
    <name evidence="1" type="ORF">SAMN05192566_0793</name>
</gene>